<accession>A8LQK2</accession>
<dbReference type="eggNOG" id="COG3543">
    <property type="taxonomic scope" value="Bacteria"/>
</dbReference>
<dbReference type="InterPro" id="IPR009702">
    <property type="entry name" value="DUF1284"/>
</dbReference>
<gene>
    <name evidence="2" type="ordered locus">Dshi_2133</name>
</gene>
<dbReference type="Proteomes" id="UP000006833">
    <property type="component" value="Chromosome"/>
</dbReference>
<dbReference type="OrthoDB" id="6195504at2"/>
<evidence type="ECO:0000313" key="3">
    <source>
        <dbReference type="Proteomes" id="UP000006833"/>
    </source>
</evidence>
<sequence>MIRFRPHHFLCALGFEGKGYSDRFTANMHEIVVTRLRAAGGDATEITVTAHTDAICAPCPKRRGRLCVDQGKIARLDRAHGTALDLAAGEVITWGQAQDRMARLVPDDLDRICAGCRWLEMGMCKAALARLRQSRTVMDTPSLDRDAAPEVRATEASSATVVSDQTSRREPG</sequence>
<dbReference type="EMBL" id="CP000830">
    <property type="protein sequence ID" value="ABV93869.1"/>
    <property type="molecule type" value="Genomic_DNA"/>
</dbReference>
<dbReference type="KEGG" id="dsh:Dshi_2133"/>
<name>A8LQK2_DINSH</name>
<dbReference type="AlphaFoldDB" id="A8LQK2"/>
<organism evidence="2 3">
    <name type="scientific">Dinoroseobacter shibae (strain DSM 16493 / NCIMB 14021 / DFL 12)</name>
    <dbReference type="NCBI Taxonomy" id="398580"/>
    <lineage>
        <taxon>Bacteria</taxon>
        <taxon>Pseudomonadati</taxon>
        <taxon>Pseudomonadota</taxon>
        <taxon>Alphaproteobacteria</taxon>
        <taxon>Rhodobacterales</taxon>
        <taxon>Roseobacteraceae</taxon>
        <taxon>Dinoroseobacter</taxon>
    </lineage>
</organism>
<proteinExistence type="predicted"/>
<dbReference type="Pfam" id="PF06935">
    <property type="entry name" value="DUF1284"/>
    <property type="match status" value="1"/>
</dbReference>
<feature type="region of interest" description="Disordered" evidence="1">
    <location>
        <begin position="139"/>
        <end position="172"/>
    </location>
</feature>
<dbReference type="STRING" id="398580.Dshi_2133"/>
<keyword evidence="3" id="KW-1185">Reference proteome</keyword>
<dbReference type="RefSeq" id="WP_012178801.1">
    <property type="nucleotide sequence ID" value="NC_009952.1"/>
</dbReference>
<evidence type="ECO:0000313" key="2">
    <source>
        <dbReference type="EMBL" id="ABV93869.1"/>
    </source>
</evidence>
<reference evidence="3" key="1">
    <citation type="journal article" date="2010" name="ISME J.">
        <title>The complete genome sequence of the algal symbiont Dinoroseobacter shibae: a hitchhiker's guide to life in the sea.</title>
        <authorList>
            <person name="Wagner-Dobler I."/>
            <person name="Ballhausen B."/>
            <person name="Berger M."/>
            <person name="Brinkhoff T."/>
            <person name="Buchholz I."/>
            <person name="Bunk B."/>
            <person name="Cypionka H."/>
            <person name="Daniel R."/>
            <person name="Drepper T."/>
            <person name="Gerdts G."/>
            <person name="Hahnke S."/>
            <person name="Han C."/>
            <person name="Jahn D."/>
            <person name="Kalhoefer D."/>
            <person name="Kiss H."/>
            <person name="Klenk H.P."/>
            <person name="Kyrpides N."/>
            <person name="Liebl W."/>
            <person name="Liesegang H."/>
            <person name="Meincke L."/>
            <person name="Pati A."/>
            <person name="Petersen J."/>
            <person name="Piekarski T."/>
            <person name="Pommerenke C."/>
            <person name="Pradella S."/>
            <person name="Pukall R."/>
            <person name="Rabus R."/>
            <person name="Stackebrandt E."/>
            <person name="Thole S."/>
            <person name="Thompson L."/>
            <person name="Tielen P."/>
            <person name="Tomasch J."/>
            <person name="von Jan M."/>
            <person name="Wanphrut N."/>
            <person name="Wichels A."/>
            <person name="Zech H."/>
            <person name="Simon M."/>
        </authorList>
    </citation>
    <scope>NUCLEOTIDE SEQUENCE [LARGE SCALE GENOMIC DNA]</scope>
    <source>
        <strain evidence="3">DSM 16493 / NCIMB 14021 / DFL 12</strain>
    </source>
</reference>
<evidence type="ECO:0000256" key="1">
    <source>
        <dbReference type="SAM" id="MobiDB-lite"/>
    </source>
</evidence>
<protein>
    <recommendedName>
        <fullName evidence="4">DUF1284 domain-containing protein</fullName>
    </recommendedName>
</protein>
<feature type="compositionally biased region" description="Polar residues" evidence="1">
    <location>
        <begin position="155"/>
        <end position="165"/>
    </location>
</feature>
<dbReference type="HOGENOM" id="CLU_129126_0_0_5"/>
<evidence type="ECO:0008006" key="4">
    <source>
        <dbReference type="Google" id="ProtNLM"/>
    </source>
</evidence>
<feature type="compositionally biased region" description="Basic and acidic residues" evidence="1">
    <location>
        <begin position="142"/>
        <end position="153"/>
    </location>
</feature>